<dbReference type="PANTHER" id="PTHR14949">
    <property type="entry name" value="EGF-LIKE-DOMAIN, MULTIPLE 7, 8"/>
    <property type="match status" value="1"/>
</dbReference>
<dbReference type="InterPro" id="IPR036609">
    <property type="entry name" value="LCCL_sf"/>
</dbReference>
<dbReference type="SMART" id="SM00181">
    <property type="entry name" value="EGF"/>
    <property type="match status" value="11"/>
</dbReference>
<dbReference type="Gene3D" id="2.10.25.10">
    <property type="entry name" value="Laminin"/>
    <property type="match status" value="7"/>
</dbReference>
<dbReference type="InterPro" id="IPR011042">
    <property type="entry name" value="6-blade_b-propeller_TolB-like"/>
</dbReference>
<dbReference type="Pfam" id="PF25024">
    <property type="entry name" value="EGF_TEN"/>
    <property type="match status" value="1"/>
</dbReference>
<feature type="disulfide bond" evidence="5">
    <location>
        <begin position="244"/>
        <end position="253"/>
    </location>
</feature>
<name>A0A7S3Q4X9_9STRA</name>
<feature type="disulfide bond" evidence="5">
    <location>
        <begin position="290"/>
        <end position="300"/>
    </location>
</feature>
<evidence type="ECO:0000256" key="2">
    <source>
        <dbReference type="ARBA" id="ARBA00022729"/>
    </source>
</evidence>
<keyword evidence="4 5" id="KW-1015">Disulfide bond</keyword>
<dbReference type="PROSITE" id="PS50820">
    <property type="entry name" value="LCCL"/>
    <property type="match status" value="1"/>
</dbReference>
<keyword evidence="2" id="KW-0732">Signal</keyword>
<accession>A0A7S3Q4X9</accession>
<evidence type="ECO:0000256" key="5">
    <source>
        <dbReference type="PROSITE-ProRule" id="PRU00076"/>
    </source>
</evidence>
<feature type="disulfide bond" evidence="5">
    <location>
        <begin position="874"/>
        <end position="883"/>
    </location>
</feature>
<sequence>MNEIDIWRGMNDSDTNGQSLLVVDNLVLKAREDPNEGTLMTIACPSDCASYDNMDVDGHAIFVYGIDTEAPIQRYLYTEESPICMAAIHSGLLDDNQGGLVGIVILNHRTASNATAAGHIFRFDPRMGETDTSHSVGNDDNDVRHSRFYSFVEVNTALVVQTVAGAPTTQSENSCGYKDAIPSQEAQFRTPVAISVFANDTLNDSNRLLIIADRNNNVIRAMTATCSFPCENGGRCIRPDQCECRPGWEGPDCTRPICATPCADRELCVGPDVCSCIPGYEGDGCMDALCVQTCDHGGYCSAPDTCTCPAGWFDTNCTTPVCLQTCGNGGNCTAPDLCSCPTNWKGTDCRTPVCEQSCLNGGACVAPDTCQCPPDWSGYDCSQPVCHQGFFQASDKESNHDYDHPYWLEYRPCNISAWCEATRAFECDQFDLVTNPLIHPNGSHWRHKFGSAGLHNGTSCVTLELIPGAITWFQYLQSWDDTPTTNKRYSDPSAFDWQSSSQQEWNAKLSPEIGLSPPWTYEVDRQIALARLYNVTQGKFRCANGGHCVAPDTCACAKGWVGFDCRVPICEQGYYEEEQEAFVKGTNDNRELEIFERFMQRKQSYSLDPSGNGYANPAYHAMVEIFLNDTFIERSIEDRGNKRYLFDNINSTSQGGYECSIRAVTEWENYRSGKLFEHPNYYSHYMDTKVEGDGLVYTEWKNMGWEPTYSKSAPLEIYEVMLNNESESDRVYVYTNEGFRRKGTWSKTGAKWLKGRCIIEFKRVCDNDLKVQDLEDPDPENVGNETVIVQDTDLSFRPRIIYDDNRRYTNGSWIEDGNQCVDHVIRGCFNNGTCVGPNLCECAAGWLGPECTIPFCENTCSNHGNCTLPDTCTCEKGWKGDACSIPICAQDCNNGGICIAPDTCKCLQWDNGWRDGRAKGGVPQFQDSLGNPEMTGWSGFDCSTPICTQAERFILNNKVDSSQISRLVSLGGHGKDGKLQCDAVQCPQYDEIVVTNDGKSFQTGCGYDPVVTGCCYKQESIGNSGSSTYKAILKCSRCKPENLLFTSTTIECVGEGIQFYEYLKETDVPSIFRQESNEEIHYCGPKHNPTPYYSSLDPYATKFWSNNNDKSIITSDPFLCNINEWIQGDFIGNVGMSNERGLGSDTGLKDGRHTRINFNNYIYRASEKKWELGEEISGEGIFACYNGGSCIGPDVCTCRDGYEGFDCKTPVCRHKQVNGLVVGCLNEGTCSEKDQCDCQRNASKLWLEHKNAKRGITGWFGPDCSTPICTQGYFDPLCIDNPSALSGIGCFRCPNGGLCTGPDSCTCEEGWTGFDCKTPVCHTKATPVIRKQLMTYDEDKIQIFENDPCSMIGFDTRIIPAHIRDTRGSCTQPNQCTCFCKGSYDASLCRALGGLFCTKPFSDPLFRRRNILQPNEVFASRTCYSGYEGAVNEEDKFTSCHLTIFEPSSAFVRNTIPITIFVVLIILIVAWTIYCVVRARYVYQQRTFHRQRRKTVAPSAAATSDRRASSFAYKPRFQKRIKNK</sequence>
<dbReference type="InterPro" id="IPR050969">
    <property type="entry name" value="Dev_Signal_Modulators"/>
</dbReference>
<evidence type="ECO:0000256" key="3">
    <source>
        <dbReference type="ARBA" id="ARBA00022737"/>
    </source>
</evidence>
<feature type="disulfide bond" evidence="5">
    <location>
        <begin position="372"/>
        <end position="381"/>
    </location>
</feature>
<keyword evidence="3" id="KW-0677">Repeat</keyword>
<proteinExistence type="predicted"/>
<reference evidence="9" key="1">
    <citation type="submission" date="2021-01" db="EMBL/GenBank/DDBJ databases">
        <authorList>
            <person name="Corre E."/>
            <person name="Pelletier E."/>
            <person name="Niang G."/>
            <person name="Scheremetjew M."/>
            <person name="Finn R."/>
            <person name="Kale V."/>
            <person name="Holt S."/>
            <person name="Cochrane G."/>
            <person name="Meng A."/>
            <person name="Brown T."/>
            <person name="Cohen L."/>
        </authorList>
    </citation>
    <scope>NUCLEOTIDE SEQUENCE</scope>
    <source>
        <strain evidence="9">MM31A-1</strain>
    </source>
</reference>
<dbReference type="Pfam" id="PF03815">
    <property type="entry name" value="LCCL"/>
    <property type="match status" value="1"/>
</dbReference>
<feature type="domain" description="EGF-like" evidence="7">
    <location>
        <begin position="222"/>
        <end position="254"/>
    </location>
</feature>
<feature type="domain" description="EGF-like" evidence="7">
    <location>
        <begin position="816"/>
        <end position="852"/>
    </location>
</feature>
<dbReference type="InterPro" id="IPR000742">
    <property type="entry name" value="EGF"/>
</dbReference>
<feature type="domain" description="EGF-like" evidence="7">
    <location>
        <begin position="286"/>
        <end position="318"/>
    </location>
</feature>
<feature type="disulfide bond" evidence="5">
    <location>
        <begin position="842"/>
        <end position="851"/>
    </location>
</feature>
<feature type="domain" description="LCCL" evidence="8">
    <location>
        <begin position="63"/>
        <end position="106"/>
    </location>
</feature>
<evidence type="ECO:0000256" key="1">
    <source>
        <dbReference type="ARBA" id="ARBA00022536"/>
    </source>
</evidence>
<dbReference type="Pfam" id="PF12661">
    <property type="entry name" value="hEGF"/>
    <property type="match status" value="1"/>
</dbReference>
<evidence type="ECO:0000259" key="8">
    <source>
        <dbReference type="PROSITE" id="PS50820"/>
    </source>
</evidence>
<protein>
    <submittedName>
        <fullName evidence="9">Uncharacterized protein</fullName>
    </submittedName>
</protein>
<feature type="disulfide bond" evidence="5">
    <location>
        <begin position="856"/>
        <end position="866"/>
    </location>
</feature>
<feature type="transmembrane region" description="Helical" evidence="6">
    <location>
        <begin position="1456"/>
        <end position="1477"/>
    </location>
</feature>
<dbReference type="InterPro" id="IPR004043">
    <property type="entry name" value="LCCL"/>
</dbReference>
<keyword evidence="1 5" id="KW-0245">EGF-like domain</keyword>
<evidence type="ECO:0000313" key="9">
    <source>
        <dbReference type="EMBL" id="CAE0466074.1"/>
    </source>
</evidence>
<dbReference type="EMBL" id="HBIO01014105">
    <property type="protein sequence ID" value="CAE0466074.1"/>
    <property type="molecule type" value="Transcribed_RNA"/>
</dbReference>
<feature type="disulfide bond" evidence="5">
    <location>
        <begin position="354"/>
        <end position="364"/>
    </location>
</feature>
<dbReference type="PROSITE" id="PS50026">
    <property type="entry name" value="EGF_3"/>
    <property type="match status" value="5"/>
</dbReference>
<dbReference type="SUPFAM" id="SSF69848">
    <property type="entry name" value="LCCL domain"/>
    <property type="match status" value="1"/>
</dbReference>
<dbReference type="Gene3D" id="2.120.10.30">
    <property type="entry name" value="TolB, C-terminal domain"/>
    <property type="match status" value="1"/>
</dbReference>
<feature type="domain" description="EGF-like" evidence="7">
    <location>
        <begin position="350"/>
        <end position="382"/>
    </location>
</feature>
<keyword evidence="6" id="KW-0472">Membrane</keyword>
<feature type="domain" description="EGF-like" evidence="7">
    <location>
        <begin position="853"/>
        <end position="884"/>
    </location>
</feature>
<gene>
    <name evidence="9" type="ORF">CDEB00056_LOCUS10926</name>
</gene>
<dbReference type="PANTHER" id="PTHR14949:SF56">
    <property type="entry name" value="EGF-LIKE-DOMAIN, MULTIPLE 7"/>
    <property type="match status" value="1"/>
</dbReference>
<dbReference type="PROSITE" id="PS00022">
    <property type="entry name" value="EGF_1"/>
    <property type="match status" value="7"/>
</dbReference>
<organism evidence="9">
    <name type="scientific">Chaetoceros debilis</name>
    <dbReference type="NCBI Taxonomy" id="122233"/>
    <lineage>
        <taxon>Eukaryota</taxon>
        <taxon>Sar</taxon>
        <taxon>Stramenopiles</taxon>
        <taxon>Ochrophyta</taxon>
        <taxon>Bacillariophyta</taxon>
        <taxon>Coscinodiscophyceae</taxon>
        <taxon>Chaetocerotophycidae</taxon>
        <taxon>Chaetocerotales</taxon>
        <taxon>Chaetocerotaceae</taxon>
        <taxon>Chaetoceros</taxon>
    </lineage>
</organism>
<evidence type="ECO:0000256" key="6">
    <source>
        <dbReference type="SAM" id="Phobius"/>
    </source>
</evidence>
<feature type="disulfide bond" evidence="5">
    <location>
        <begin position="226"/>
        <end position="236"/>
    </location>
</feature>
<dbReference type="InterPro" id="IPR013032">
    <property type="entry name" value="EGF-like_CS"/>
</dbReference>
<dbReference type="Pfam" id="PF23106">
    <property type="entry name" value="EGF_Teneurin"/>
    <property type="match status" value="1"/>
</dbReference>
<comment type="caution">
    <text evidence="5">Lacks conserved residue(s) required for the propagation of feature annotation.</text>
</comment>
<keyword evidence="6" id="KW-0812">Transmembrane</keyword>
<evidence type="ECO:0000259" key="7">
    <source>
        <dbReference type="PROSITE" id="PS50026"/>
    </source>
</evidence>
<keyword evidence="6" id="KW-1133">Transmembrane helix</keyword>
<feature type="disulfide bond" evidence="5">
    <location>
        <begin position="308"/>
        <end position="317"/>
    </location>
</feature>
<dbReference type="PROSITE" id="PS01186">
    <property type="entry name" value="EGF_2"/>
    <property type="match status" value="6"/>
</dbReference>
<dbReference type="Gene3D" id="2.170.130.20">
    <property type="entry name" value="LCCL-like domain"/>
    <property type="match status" value="1"/>
</dbReference>
<evidence type="ECO:0000256" key="4">
    <source>
        <dbReference type="ARBA" id="ARBA00023157"/>
    </source>
</evidence>